<protein>
    <submittedName>
        <fullName evidence="2">Uncharacterized protein</fullName>
    </submittedName>
</protein>
<dbReference type="Proteomes" id="UP000078555">
    <property type="component" value="Unassembled WGS sequence"/>
</dbReference>
<sequence>MSIDGPSVASTHAELPSGGHRGETPGNPRSEFVKRIHLQCRNEKGNFSISLLFFSNFSPPFGQVVISNISSAAEMSFSEFSFAPSAFASTAFTLAAFTPAAFTK</sequence>
<dbReference type="EMBL" id="FLRD01000058">
    <property type="protein sequence ID" value="SBT33663.1"/>
    <property type="molecule type" value="Genomic_DNA"/>
</dbReference>
<evidence type="ECO:0000313" key="2">
    <source>
        <dbReference type="EMBL" id="SBT33663.1"/>
    </source>
</evidence>
<gene>
    <name evidence="2" type="ORF">POVWA1_018310</name>
</gene>
<dbReference type="AlphaFoldDB" id="A0A1A8YQG4"/>
<feature type="region of interest" description="Disordered" evidence="1">
    <location>
        <begin position="1"/>
        <end position="30"/>
    </location>
</feature>
<reference evidence="3" key="1">
    <citation type="submission" date="2016-05" db="EMBL/GenBank/DDBJ databases">
        <authorList>
            <person name="Naeem R."/>
        </authorList>
    </citation>
    <scope>NUCLEOTIDE SEQUENCE [LARGE SCALE GENOMIC DNA]</scope>
</reference>
<evidence type="ECO:0000256" key="1">
    <source>
        <dbReference type="SAM" id="MobiDB-lite"/>
    </source>
</evidence>
<organism evidence="2 3">
    <name type="scientific">Plasmodium ovale wallikeri</name>
    <dbReference type="NCBI Taxonomy" id="864142"/>
    <lineage>
        <taxon>Eukaryota</taxon>
        <taxon>Sar</taxon>
        <taxon>Alveolata</taxon>
        <taxon>Apicomplexa</taxon>
        <taxon>Aconoidasida</taxon>
        <taxon>Haemosporida</taxon>
        <taxon>Plasmodiidae</taxon>
        <taxon>Plasmodium</taxon>
        <taxon>Plasmodium (Plasmodium)</taxon>
    </lineage>
</organism>
<name>A0A1A8YQG4_PLAOA</name>
<accession>A0A1A8YQG4</accession>
<proteinExistence type="predicted"/>
<evidence type="ECO:0000313" key="3">
    <source>
        <dbReference type="Proteomes" id="UP000078555"/>
    </source>
</evidence>
<keyword evidence="3" id="KW-1185">Reference proteome</keyword>